<gene>
    <name evidence="2" type="ORF">DEVEQU_02746</name>
</gene>
<reference evidence="2 3" key="1">
    <citation type="submission" date="2018-12" db="EMBL/GenBank/DDBJ databases">
        <authorList>
            <person name="Criscuolo A."/>
        </authorList>
    </citation>
    <scope>NUCLEOTIDE SEQUENCE [LARGE SCALE GENOMIC DNA]</scope>
    <source>
        <strain evidence="2">ACIP1116281</strain>
    </source>
</reference>
<dbReference type="RefSeq" id="WP_164550399.1">
    <property type="nucleotide sequence ID" value="NZ_JBHTMH010000005.1"/>
</dbReference>
<dbReference type="Proteomes" id="UP000268844">
    <property type="component" value="Unassembled WGS sequence"/>
</dbReference>
<organism evidence="2 3">
    <name type="scientific">Devosia equisanguinis</name>
    <dbReference type="NCBI Taxonomy" id="2490941"/>
    <lineage>
        <taxon>Bacteria</taxon>
        <taxon>Pseudomonadati</taxon>
        <taxon>Pseudomonadota</taxon>
        <taxon>Alphaproteobacteria</taxon>
        <taxon>Hyphomicrobiales</taxon>
        <taxon>Devosiaceae</taxon>
        <taxon>Devosia</taxon>
    </lineage>
</organism>
<evidence type="ECO:0000313" key="2">
    <source>
        <dbReference type="EMBL" id="VDS05604.1"/>
    </source>
</evidence>
<sequence>MPKNQFQRPLPVRHSHDVPRHGKPIPPPAKAKANPLVRPPEASLPPLAALLEKPQQK</sequence>
<accession>A0A3S4CDK8</accession>
<proteinExistence type="predicted"/>
<evidence type="ECO:0000256" key="1">
    <source>
        <dbReference type="SAM" id="MobiDB-lite"/>
    </source>
</evidence>
<name>A0A3S4CDK8_9HYPH</name>
<feature type="compositionally biased region" description="Low complexity" evidence="1">
    <location>
        <begin position="30"/>
        <end position="57"/>
    </location>
</feature>
<keyword evidence="3" id="KW-1185">Reference proteome</keyword>
<protein>
    <submittedName>
        <fullName evidence="2">Uncharacterized protein</fullName>
    </submittedName>
</protein>
<evidence type="ECO:0000313" key="3">
    <source>
        <dbReference type="Proteomes" id="UP000268844"/>
    </source>
</evidence>
<dbReference type="EMBL" id="UZWD01000034">
    <property type="protein sequence ID" value="VDS05604.1"/>
    <property type="molecule type" value="Genomic_DNA"/>
</dbReference>
<feature type="region of interest" description="Disordered" evidence="1">
    <location>
        <begin position="1"/>
        <end position="57"/>
    </location>
</feature>
<dbReference type="AlphaFoldDB" id="A0A3S4CDK8"/>